<evidence type="ECO:0000259" key="2">
    <source>
        <dbReference type="Pfam" id="PF18023"/>
    </source>
</evidence>
<proteinExistence type="predicted"/>
<dbReference type="Gene3D" id="2.40.30.320">
    <property type="match status" value="1"/>
</dbReference>
<dbReference type="Proteomes" id="UP001258017">
    <property type="component" value="Unassembled WGS sequence"/>
</dbReference>
<evidence type="ECO:0000313" key="4">
    <source>
        <dbReference type="EMBL" id="KAK2582909.1"/>
    </source>
</evidence>
<feature type="domain" description="Bride of doubletime-like TPR" evidence="3">
    <location>
        <begin position="135"/>
        <end position="215"/>
    </location>
</feature>
<dbReference type="InterPro" id="IPR040478">
    <property type="entry name" value="FKBP_N_2"/>
</dbReference>
<dbReference type="Pfam" id="PF00515">
    <property type="entry name" value="TPR_1"/>
    <property type="match status" value="1"/>
</dbReference>
<evidence type="ECO:0008006" key="6">
    <source>
        <dbReference type="Google" id="ProtNLM"/>
    </source>
</evidence>
<accession>A0AAD9RNC5</accession>
<reference evidence="4" key="2">
    <citation type="journal article" date="2023" name="Commun. Biol.">
        <title>Intrasexual cuticular hydrocarbon dimorphism in a wasp sheds light on hydrocarbon biosynthesis genes in Hymenoptera.</title>
        <authorList>
            <person name="Moris V.C."/>
            <person name="Podsiadlowski L."/>
            <person name="Martin S."/>
            <person name="Oeyen J.P."/>
            <person name="Donath A."/>
            <person name="Petersen M."/>
            <person name="Wilbrandt J."/>
            <person name="Misof B."/>
            <person name="Liedtke D."/>
            <person name="Thamm M."/>
            <person name="Scheiner R."/>
            <person name="Schmitt T."/>
            <person name="Niehuis O."/>
        </authorList>
    </citation>
    <scope>NUCLEOTIDE SEQUENCE</scope>
    <source>
        <strain evidence="4">GBR_01_08_01A</strain>
    </source>
</reference>
<organism evidence="4 5">
    <name type="scientific">Odynerus spinipes</name>
    <dbReference type="NCBI Taxonomy" id="1348599"/>
    <lineage>
        <taxon>Eukaryota</taxon>
        <taxon>Metazoa</taxon>
        <taxon>Ecdysozoa</taxon>
        <taxon>Arthropoda</taxon>
        <taxon>Hexapoda</taxon>
        <taxon>Insecta</taxon>
        <taxon>Pterygota</taxon>
        <taxon>Neoptera</taxon>
        <taxon>Endopterygota</taxon>
        <taxon>Hymenoptera</taxon>
        <taxon>Apocrita</taxon>
        <taxon>Aculeata</taxon>
        <taxon>Vespoidea</taxon>
        <taxon>Vespidae</taxon>
        <taxon>Eumeninae</taxon>
        <taxon>Odynerus</taxon>
    </lineage>
</organism>
<feature type="domain" description="BDBT FKBP like N-terminal" evidence="2">
    <location>
        <begin position="11"/>
        <end position="123"/>
    </location>
</feature>
<dbReference type="Gene3D" id="1.25.40.10">
    <property type="entry name" value="Tetratricopeptide repeat domain"/>
    <property type="match status" value="1"/>
</dbReference>
<sequence>MTIYNSKSRIWESRDKTVTKEVLKPGTFSRKPTERSECHIYINSVEVTGTPAINLKNELQSEILESNEKTIIIGDANSEIDRKIERGIQMMMLGEESLFTIRVSPLSNENEDIVKCTIKLNNFKPFKAIWDWTPEEKYEIALKYKETGVCLYKELRYVEAFHKFSQACKILITLEPIPDLELDKSLENNINTLRIILYNNLAGCHLVRENFEHAVKLCDKVLEKDENNVKALYRRGVAYGKLRNIEKAVPDLKKVITLEPHNAAAKEQFLIYNKKLQEANQRSKDMVKRMFKAQLG</sequence>
<reference evidence="4" key="1">
    <citation type="submission" date="2021-08" db="EMBL/GenBank/DDBJ databases">
        <authorList>
            <person name="Misof B."/>
            <person name="Oliver O."/>
            <person name="Podsiadlowski L."/>
            <person name="Donath A."/>
            <person name="Peters R."/>
            <person name="Mayer C."/>
            <person name="Rust J."/>
            <person name="Gunkel S."/>
            <person name="Lesny P."/>
            <person name="Martin S."/>
            <person name="Oeyen J.P."/>
            <person name="Petersen M."/>
            <person name="Panagiotis P."/>
            <person name="Wilbrandt J."/>
            <person name="Tanja T."/>
        </authorList>
    </citation>
    <scope>NUCLEOTIDE SEQUENCE</scope>
    <source>
        <strain evidence="4">GBR_01_08_01A</strain>
        <tissue evidence="4">Thorax + abdomen</tissue>
    </source>
</reference>
<dbReference type="AlphaFoldDB" id="A0AAD9RNC5"/>
<dbReference type="InterPro" id="IPR048919">
    <property type="entry name" value="Bdbt-like_TPR"/>
</dbReference>
<dbReference type="EMBL" id="JAIFRP010000030">
    <property type="protein sequence ID" value="KAK2582909.1"/>
    <property type="molecule type" value="Genomic_DNA"/>
</dbReference>
<dbReference type="PROSITE" id="PS50005">
    <property type="entry name" value="TPR"/>
    <property type="match status" value="1"/>
</dbReference>
<dbReference type="SUPFAM" id="SSF48452">
    <property type="entry name" value="TPR-like"/>
    <property type="match status" value="1"/>
</dbReference>
<dbReference type="PANTHER" id="PTHR46512">
    <property type="entry name" value="PEPTIDYLPROLYL ISOMERASE"/>
    <property type="match status" value="1"/>
</dbReference>
<comment type="caution">
    <text evidence="4">The sequence shown here is derived from an EMBL/GenBank/DDBJ whole genome shotgun (WGS) entry which is preliminary data.</text>
</comment>
<evidence type="ECO:0000313" key="5">
    <source>
        <dbReference type="Proteomes" id="UP001258017"/>
    </source>
</evidence>
<dbReference type="PANTHER" id="PTHR46512:SF10">
    <property type="entry name" value="FK506-BINDING PROTEIN-LIKE"/>
    <property type="match status" value="1"/>
</dbReference>
<dbReference type="InterPro" id="IPR011990">
    <property type="entry name" value="TPR-like_helical_dom_sf"/>
</dbReference>
<evidence type="ECO:0000256" key="1">
    <source>
        <dbReference type="PROSITE-ProRule" id="PRU00339"/>
    </source>
</evidence>
<protein>
    <recommendedName>
        <fullName evidence="6">BDBT FKBP like N-terminal domain-containing protein</fullName>
    </recommendedName>
</protein>
<dbReference type="InterPro" id="IPR050754">
    <property type="entry name" value="FKBP4/5/8-like"/>
</dbReference>
<keyword evidence="5" id="KW-1185">Reference proteome</keyword>
<dbReference type="InterPro" id="IPR019734">
    <property type="entry name" value="TPR_rpt"/>
</dbReference>
<name>A0AAD9RNC5_9HYME</name>
<feature type="repeat" description="TPR" evidence="1">
    <location>
        <begin position="229"/>
        <end position="262"/>
    </location>
</feature>
<dbReference type="Pfam" id="PF21603">
    <property type="entry name" value="Bdbt-like_TPR"/>
    <property type="match status" value="1"/>
</dbReference>
<dbReference type="Pfam" id="PF18023">
    <property type="entry name" value="FKBP_N_2"/>
    <property type="match status" value="1"/>
</dbReference>
<evidence type="ECO:0000259" key="3">
    <source>
        <dbReference type="Pfam" id="PF21603"/>
    </source>
</evidence>
<keyword evidence="1" id="KW-0802">TPR repeat</keyword>
<gene>
    <name evidence="4" type="ORF">KPH14_008976</name>
</gene>
<dbReference type="SMART" id="SM00028">
    <property type="entry name" value="TPR"/>
    <property type="match status" value="3"/>
</dbReference>